<comment type="caution">
    <text evidence="1">The sequence shown here is derived from an EMBL/GenBank/DDBJ whole genome shotgun (WGS) entry which is preliminary data.</text>
</comment>
<dbReference type="EMBL" id="BMTX01000015">
    <property type="protein sequence ID" value="GGS61304.1"/>
    <property type="molecule type" value="Genomic_DNA"/>
</dbReference>
<reference evidence="2" key="1">
    <citation type="journal article" date="2019" name="Int. J. Syst. Evol. Microbiol.">
        <title>The Global Catalogue of Microorganisms (GCM) 10K type strain sequencing project: providing services to taxonomists for standard genome sequencing and annotation.</title>
        <authorList>
            <consortium name="The Broad Institute Genomics Platform"/>
            <consortium name="The Broad Institute Genome Sequencing Center for Infectious Disease"/>
            <person name="Wu L."/>
            <person name="Ma J."/>
        </authorList>
    </citation>
    <scope>NUCLEOTIDE SEQUENCE [LARGE SCALE GENOMIC DNA]</scope>
    <source>
        <strain evidence="2">JCM 4416</strain>
    </source>
</reference>
<protein>
    <submittedName>
        <fullName evidence="1">Uncharacterized protein</fullName>
    </submittedName>
</protein>
<organism evidence="1 2">
    <name type="scientific">Streptomyces pseudogriseolus</name>
    <name type="common">Streptomyces gancidicus</name>
    <name type="synonym">Streptomyces rubiginosus</name>
    <dbReference type="NCBI Taxonomy" id="36817"/>
    <lineage>
        <taxon>Bacteria</taxon>
        <taxon>Bacillati</taxon>
        <taxon>Actinomycetota</taxon>
        <taxon>Actinomycetes</taxon>
        <taxon>Kitasatosporales</taxon>
        <taxon>Streptomycetaceae</taxon>
        <taxon>Streptomyces</taxon>
        <taxon>Streptomyces pseudogriseolus group</taxon>
    </lineage>
</organism>
<keyword evidence="2" id="KW-1185">Reference proteome</keyword>
<sequence length="49" mass="5529">MRLAPLTPESWRHVEPGQVITLHETRAVAGTAVVVQVDFRHTEMCWGES</sequence>
<evidence type="ECO:0000313" key="1">
    <source>
        <dbReference type="EMBL" id="GGS61304.1"/>
    </source>
</evidence>
<dbReference type="Proteomes" id="UP000597853">
    <property type="component" value="Unassembled WGS sequence"/>
</dbReference>
<name>A0ABQ2TD08_STREZ</name>
<proteinExistence type="predicted"/>
<gene>
    <name evidence="1" type="ORF">GCM10010285_45830</name>
</gene>
<accession>A0ABQ2TD08</accession>
<evidence type="ECO:0000313" key="2">
    <source>
        <dbReference type="Proteomes" id="UP000597853"/>
    </source>
</evidence>